<feature type="region of interest" description="Disordered" evidence="1">
    <location>
        <begin position="1"/>
        <end position="57"/>
    </location>
</feature>
<accession>A0A2R6QBQ8</accession>
<evidence type="ECO:0000313" key="2">
    <source>
        <dbReference type="EMBL" id="PSS05551.1"/>
    </source>
</evidence>
<keyword evidence="3" id="KW-1185">Reference proteome</keyword>
<dbReference type="AlphaFoldDB" id="A0A2R6QBQ8"/>
<reference evidence="2 3" key="1">
    <citation type="submission" date="2018-02" db="EMBL/GenBank/DDBJ databases">
        <title>Genome sequence of the basidiomycete white-rot fungus Phlebia centrifuga.</title>
        <authorList>
            <person name="Granchi Z."/>
            <person name="Peng M."/>
            <person name="de Vries R.P."/>
            <person name="Hilden K."/>
            <person name="Makela M.R."/>
            <person name="Grigoriev I."/>
            <person name="Riley R."/>
        </authorList>
    </citation>
    <scope>NUCLEOTIDE SEQUENCE [LARGE SCALE GENOMIC DNA]</scope>
    <source>
        <strain evidence="2 3">FBCC195</strain>
    </source>
</reference>
<name>A0A2R6QBQ8_9APHY</name>
<evidence type="ECO:0000256" key="1">
    <source>
        <dbReference type="SAM" id="MobiDB-lite"/>
    </source>
</evidence>
<comment type="caution">
    <text evidence="2">The sequence shown here is derived from an EMBL/GenBank/DDBJ whole genome shotgun (WGS) entry which is preliminary data.</text>
</comment>
<dbReference type="EMBL" id="MLYV02000367">
    <property type="protein sequence ID" value="PSS05551.1"/>
    <property type="molecule type" value="Genomic_DNA"/>
</dbReference>
<organism evidence="2 3">
    <name type="scientific">Hermanssonia centrifuga</name>
    <dbReference type="NCBI Taxonomy" id="98765"/>
    <lineage>
        <taxon>Eukaryota</taxon>
        <taxon>Fungi</taxon>
        <taxon>Dikarya</taxon>
        <taxon>Basidiomycota</taxon>
        <taxon>Agaricomycotina</taxon>
        <taxon>Agaricomycetes</taxon>
        <taxon>Polyporales</taxon>
        <taxon>Meruliaceae</taxon>
        <taxon>Hermanssonia</taxon>
    </lineage>
</organism>
<protein>
    <submittedName>
        <fullName evidence="2">Uncharacterized protein</fullName>
    </submittedName>
</protein>
<feature type="compositionally biased region" description="Basic and acidic residues" evidence="1">
    <location>
        <begin position="35"/>
        <end position="51"/>
    </location>
</feature>
<proteinExistence type="predicted"/>
<dbReference type="Proteomes" id="UP000186601">
    <property type="component" value="Unassembled WGS sequence"/>
</dbReference>
<evidence type="ECO:0000313" key="3">
    <source>
        <dbReference type="Proteomes" id="UP000186601"/>
    </source>
</evidence>
<sequence length="57" mass="6564">MSHSEGLMLGQPASREKKLMMSTSTQLARAQYLRQSDRRRVAERIDVRKSPLDSMVE</sequence>
<gene>
    <name evidence="2" type="ORF">PHLCEN_2v3753</name>
</gene>